<name>A0A1H6J0M5_9EURY</name>
<dbReference type="EMBL" id="FNWU01000006">
    <property type="protein sequence ID" value="SEH55364.1"/>
    <property type="molecule type" value="Genomic_DNA"/>
</dbReference>
<dbReference type="OrthoDB" id="342716at2157"/>
<protein>
    <submittedName>
        <fullName evidence="2">Uncharacterized protein</fullName>
    </submittedName>
</protein>
<keyword evidence="1" id="KW-0812">Transmembrane</keyword>
<gene>
    <name evidence="2" type="ORF">SAMN05192561_10676</name>
</gene>
<keyword evidence="3" id="KW-1185">Reference proteome</keyword>
<accession>A0A1H6J0M5</accession>
<organism evidence="2 3">
    <name type="scientific">Halopenitus malekzadehii</name>
    <dbReference type="NCBI Taxonomy" id="1267564"/>
    <lineage>
        <taxon>Archaea</taxon>
        <taxon>Methanobacteriati</taxon>
        <taxon>Methanobacteriota</taxon>
        <taxon>Stenosarchaea group</taxon>
        <taxon>Halobacteria</taxon>
        <taxon>Halobacteriales</taxon>
        <taxon>Haloferacaceae</taxon>
        <taxon>Halopenitus</taxon>
    </lineage>
</organism>
<feature type="transmembrane region" description="Helical" evidence="1">
    <location>
        <begin position="25"/>
        <end position="48"/>
    </location>
</feature>
<proteinExistence type="predicted"/>
<dbReference type="RefSeq" id="WP_092817236.1">
    <property type="nucleotide sequence ID" value="NZ_FNWU01000006.1"/>
</dbReference>
<dbReference type="InterPro" id="IPR055685">
    <property type="entry name" value="DUF7261"/>
</dbReference>
<keyword evidence="1" id="KW-0472">Membrane</keyword>
<keyword evidence="1" id="KW-1133">Transmembrane helix</keyword>
<dbReference type="AlphaFoldDB" id="A0A1H6J0M5"/>
<dbReference type="STRING" id="1267564.SAMN05192561_10676"/>
<reference evidence="2 3" key="1">
    <citation type="submission" date="2016-10" db="EMBL/GenBank/DDBJ databases">
        <authorList>
            <person name="de Groot N.N."/>
        </authorList>
    </citation>
    <scope>NUCLEOTIDE SEQUENCE [LARGE SCALE GENOMIC DNA]</scope>
    <source>
        <strain evidence="2 3">IBRC-M10418</strain>
    </source>
</reference>
<evidence type="ECO:0000313" key="2">
    <source>
        <dbReference type="EMBL" id="SEH55364.1"/>
    </source>
</evidence>
<evidence type="ECO:0000256" key="1">
    <source>
        <dbReference type="SAM" id="Phobius"/>
    </source>
</evidence>
<dbReference type="Proteomes" id="UP000199215">
    <property type="component" value="Unassembled WGS sequence"/>
</dbReference>
<sequence>MADVTAGSTGDAPTGSASRSDRGQLFLVAAIVLAVLFVTLAVLLNTVIYSGTLATRDAGADVDATIEHHSGATAVGTHLLTAANDHDGSADHDSLRTTVTDGLSAWENASTRHAARRGHVTTVANVSTTDGSRIRYVGADGADERFHPANTTGNWSHDWTLAESVSVRNYTIEADPSESIEPADAPANVTDSFFLVVTAAGGSGDAYALHLYEDDSQSCLVRRNVDGTVDGDADDADLSDPVCVGSETIVVDVTTGTVAPGNDPGNTTAFDNSFFASIGRDHSIAYWNGDAVTGSYDLQVNSTRSNIGSTPSNAYDDVETGDPDNPTIEATIYDVTYDVRYRSETVRYEAPVRIAPGEAPYDDA</sequence>
<dbReference type="Pfam" id="PF23922">
    <property type="entry name" value="DUF7261"/>
    <property type="match status" value="1"/>
</dbReference>
<evidence type="ECO:0000313" key="3">
    <source>
        <dbReference type="Proteomes" id="UP000199215"/>
    </source>
</evidence>